<dbReference type="EMBL" id="FZQP02003945">
    <property type="protein sequence ID" value="VVC99067.1"/>
    <property type="molecule type" value="Genomic_DNA"/>
</dbReference>
<accession>A0A5E4QLG8</accession>
<name>A0A5E4QLG8_9NEOP</name>
<proteinExistence type="predicted"/>
<evidence type="ECO:0000259" key="1">
    <source>
        <dbReference type="PROSITE" id="PS50878"/>
    </source>
</evidence>
<dbReference type="Proteomes" id="UP000324832">
    <property type="component" value="Unassembled WGS sequence"/>
</dbReference>
<reference evidence="2 3" key="1">
    <citation type="submission" date="2017-07" db="EMBL/GenBank/DDBJ databases">
        <authorList>
            <person name="Talla V."/>
            <person name="Backstrom N."/>
        </authorList>
    </citation>
    <scope>NUCLEOTIDE SEQUENCE [LARGE SCALE GENOMIC DNA]</scope>
</reference>
<dbReference type="CDD" id="cd01650">
    <property type="entry name" value="RT_nLTR_like"/>
    <property type="match status" value="1"/>
</dbReference>
<dbReference type="SUPFAM" id="SSF56672">
    <property type="entry name" value="DNA/RNA polymerases"/>
    <property type="match status" value="1"/>
</dbReference>
<dbReference type="Pfam" id="PF00078">
    <property type="entry name" value="RVT_1"/>
    <property type="match status" value="1"/>
</dbReference>
<gene>
    <name evidence="2" type="ORF">LSINAPIS_LOCUS10009</name>
</gene>
<dbReference type="GO" id="GO:0071897">
    <property type="term" value="P:DNA biosynthetic process"/>
    <property type="evidence" value="ECO:0007669"/>
    <property type="project" value="UniProtKB-ARBA"/>
</dbReference>
<organism evidence="2 3">
    <name type="scientific">Leptidea sinapis</name>
    <dbReference type="NCBI Taxonomy" id="189913"/>
    <lineage>
        <taxon>Eukaryota</taxon>
        <taxon>Metazoa</taxon>
        <taxon>Ecdysozoa</taxon>
        <taxon>Arthropoda</taxon>
        <taxon>Hexapoda</taxon>
        <taxon>Insecta</taxon>
        <taxon>Pterygota</taxon>
        <taxon>Neoptera</taxon>
        <taxon>Endopterygota</taxon>
        <taxon>Lepidoptera</taxon>
        <taxon>Glossata</taxon>
        <taxon>Ditrysia</taxon>
        <taxon>Papilionoidea</taxon>
        <taxon>Pieridae</taxon>
        <taxon>Dismorphiinae</taxon>
        <taxon>Leptidea</taxon>
    </lineage>
</organism>
<dbReference type="InterPro" id="IPR000477">
    <property type="entry name" value="RT_dom"/>
</dbReference>
<feature type="domain" description="Reverse transcriptase" evidence="1">
    <location>
        <begin position="80"/>
        <end position="352"/>
    </location>
</feature>
<evidence type="ECO:0000313" key="2">
    <source>
        <dbReference type="EMBL" id="VVC99067.1"/>
    </source>
</evidence>
<dbReference type="PANTHER" id="PTHR33332">
    <property type="entry name" value="REVERSE TRANSCRIPTASE DOMAIN-CONTAINING PROTEIN"/>
    <property type="match status" value="1"/>
</dbReference>
<keyword evidence="3" id="KW-1185">Reference proteome</keyword>
<dbReference type="AlphaFoldDB" id="A0A5E4QLG8"/>
<dbReference type="Gene3D" id="3.30.70.270">
    <property type="match status" value="1"/>
</dbReference>
<dbReference type="PROSITE" id="PS50878">
    <property type="entry name" value="RT_POL"/>
    <property type="match status" value="1"/>
</dbReference>
<protein>
    <recommendedName>
        <fullName evidence="1">Reverse transcriptase domain-containing protein</fullName>
    </recommendedName>
</protein>
<dbReference type="InterPro" id="IPR043502">
    <property type="entry name" value="DNA/RNA_pol_sf"/>
</dbReference>
<evidence type="ECO:0000313" key="3">
    <source>
        <dbReference type="Proteomes" id="UP000324832"/>
    </source>
</evidence>
<dbReference type="InterPro" id="IPR043128">
    <property type="entry name" value="Rev_trsase/Diguanyl_cyclase"/>
</dbReference>
<sequence>MLKEKRTNYYSGLIRDHPNKAKCMWNIINSELGRGNHQILLIVNKYIAPKKSTDLYGISANLLRAVANPLACIIAYLFNACIRKGIYPPALKGIKIAPLYKGKGKKVDIKSYRPISVVPAISKIFEVGLNHRVLSFIGDRDLMTDRQYAYRAGRATTDLVREVVWRVLVAREAGQHVALLCCDLSRAFDTADHNLISNKLNFYGIRGPALSLLTSFLSKRSQTVVGQNGSLRSSEMVTTHGVPQGSCLSNTLFSLLLNDLPDAVGNAEVFMYADDVAAIVTAPTTYELQQRLNSVVQKLEQWFRSNGLALNRDKTCFMSFYLNGTPPPPLTVTAGDAPLEMVESTKLLGFYLDSSLTWDVHIGELCSRLGRACFALRRLASTASRNVIVSCYHATVHSNLTYGAELWARGADVGRAFVMQKRAVRAIVGVSDDKNWKGIDMNLKILNLEANSVAKKYCITPEFSKTRHRKVKRHFDELGEDERLQDQETLFKLQSEHILSSIGHHYKRTDIAFPSNE</sequence>